<dbReference type="InterPro" id="IPR009465">
    <property type="entry name" value="Spondin_N"/>
</dbReference>
<dbReference type="Gene3D" id="2.60.40.2130">
    <property type="entry name" value="F-spondin domain"/>
    <property type="match status" value="1"/>
</dbReference>
<dbReference type="PROSITE" id="PS51020">
    <property type="entry name" value="SPONDIN"/>
    <property type="match status" value="1"/>
</dbReference>
<feature type="non-terminal residue" evidence="6">
    <location>
        <position position="353"/>
    </location>
</feature>
<accession>A0A087U492</accession>
<dbReference type="InterPro" id="IPR000884">
    <property type="entry name" value="TSP1_rpt"/>
</dbReference>
<organism evidence="6 7">
    <name type="scientific">Stegodyphus mimosarum</name>
    <name type="common">African social velvet spider</name>
    <dbReference type="NCBI Taxonomy" id="407821"/>
    <lineage>
        <taxon>Eukaryota</taxon>
        <taxon>Metazoa</taxon>
        <taxon>Ecdysozoa</taxon>
        <taxon>Arthropoda</taxon>
        <taxon>Chelicerata</taxon>
        <taxon>Arachnida</taxon>
        <taxon>Araneae</taxon>
        <taxon>Araneomorphae</taxon>
        <taxon>Entelegynae</taxon>
        <taxon>Eresoidea</taxon>
        <taxon>Eresidae</taxon>
        <taxon>Stegodyphus</taxon>
    </lineage>
</organism>
<keyword evidence="4" id="KW-0732">Signal</keyword>
<dbReference type="PANTHER" id="PTHR11311:SF15">
    <property type="entry name" value="SPONDIN-2"/>
    <property type="match status" value="1"/>
</dbReference>
<evidence type="ECO:0000259" key="5">
    <source>
        <dbReference type="PROSITE" id="PS51020"/>
    </source>
</evidence>
<proteinExistence type="predicted"/>
<dbReference type="OMA" id="PQDRITQ"/>
<dbReference type="PROSITE" id="PS50092">
    <property type="entry name" value="TSP1"/>
    <property type="match status" value="1"/>
</dbReference>
<sequence>MRLLILLLVFMWSCMTLSFSRCPAEVLVMYRMILHTEWSEENFPKQYPEWRPPAQWSVVVGRSHNSSGVLWRMGKTASDSVKLFVETGKAELLVREGIEQKKGILSEFFAPPVTQGVGTTEATFFVDAAHSKVSMICRITPSPDWFIGVDSFDLCRANKWVDSVTLDLEPTDGGTDNGYTFTSPKWATDPRSNITPIRSRYPDHPASSFFYPDLEKLPRIAWVSFLKLKEFFLSKQFTKNIKTESRIEEESISTSTRSTIRSSPINELKKYSLKQNPKLKKDIRKGLYPELGAFRSKGEATTKGKVRRTPKHLKNRPRSCRVSEWSDWSTCSKSCEIGEKTRKRKIIHFASRS</sequence>
<protein>
    <submittedName>
        <fullName evidence="6">Spondin-2</fullName>
    </submittedName>
</protein>
<feature type="chain" id="PRO_5001830197" evidence="4">
    <location>
        <begin position="19"/>
        <end position="353"/>
    </location>
</feature>
<keyword evidence="3" id="KW-0130">Cell adhesion</keyword>
<keyword evidence="7" id="KW-1185">Reference proteome</keyword>
<dbReference type="Proteomes" id="UP000054359">
    <property type="component" value="Unassembled WGS sequence"/>
</dbReference>
<gene>
    <name evidence="6" type="ORF">X975_00746</name>
</gene>
<dbReference type="InterPro" id="IPR038678">
    <property type="entry name" value="Spondin_N_sf"/>
</dbReference>
<evidence type="ECO:0000256" key="1">
    <source>
        <dbReference type="ARBA" id="ARBA00004498"/>
    </source>
</evidence>
<evidence type="ECO:0000313" key="6">
    <source>
        <dbReference type="EMBL" id="KFM72181.1"/>
    </source>
</evidence>
<keyword evidence="2" id="KW-0272">Extracellular matrix</keyword>
<name>A0A087U492_STEMI</name>
<evidence type="ECO:0000256" key="4">
    <source>
        <dbReference type="SAM" id="SignalP"/>
    </source>
</evidence>
<feature type="domain" description="Spondin" evidence="5">
    <location>
        <begin position="18"/>
        <end position="205"/>
    </location>
</feature>
<dbReference type="EMBL" id="KK118074">
    <property type="protein sequence ID" value="KFM72181.1"/>
    <property type="molecule type" value="Genomic_DNA"/>
</dbReference>
<evidence type="ECO:0000313" key="7">
    <source>
        <dbReference type="Proteomes" id="UP000054359"/>
    </source>
</evidence>
<feature type="signal peptide" evidence="4">
    <location>
        <begin position="1"/>
        <end position="18"/>
    </location>
</feature>
<evidence type="ECO:0000256" key="3">
    <source>
        <dbReference type="ARBA" id="ARBA00022889"/>
    </source>
</evidence>
<dbReference type="GO" id="GO:0007155">
    <property type="term" value="P:cell adhesion"/>
    <property type="evidence" value="ECO:0007669"/>
    <property type="project" value="UniProtKB-KW"/>
</dbReference>
<dbReference type="OrthoDB" id="6090599at2759"/>
<dbReference type="InterPro" id="IPR051418">
    <property type="entry name" value="Spondin/Thrombospondin_T1"/>
</dbReference>
<dbReference type="STRING" id="407821.A0A087U492"/>
<dbReference type="Pfam" id="PF00090">
    <property type="entry name" value="TSP_1"/>
    <property type="match status" value="1"/>
</dbReference>
<dbReference type="Gene3D" id="2.20.100.10">
    <property type="entry name" value="Thrombospondin type-1 (TSP1) repeat"/>
    <property type="match status" value="1"/>
</dbReference>
<evidence type="ECO:0000256" key="2">
    <source>
        <dbReference type="ARBA" id="ARBA00022530"/>
    </source>
</evidence>
<dbReference type="InterPro" id="IPR036383">
    <property type="entry name" value="TSP1_rpt_sf"/>
</dbReference>
<comment type="subcellular location">
    <subcellularLocation>
        <location evidence="1">Secreted</location>
        <location evidence="1">Extracellular space</location>
        <location evidence="1">Extracellular matrix</location>
    </subcellularLocation>
</comment>
<keyword evidence="2" id="KW-0964">Secreted</keyword>
<dbReference type="PANTHER" id="PTHR11311">
    <property type="entry name" value="SPONDIN"/>
    <property type="match status" value="1"/>
</dbReference>
<dbReference type="NCBIfam" id="NF038123">
    <property type="entry name" value="NF038123_dom"/>
    <property type="match status" value="1"/>
</dbReference>
<dbReference type="SUPFAM" id="SSF82895">
    <property type="entry name" value="TSP-1 type 1 repeat"/>
    <property type="match status" value="1"/>
</dbReference>
<dbReference type="AlphaFoldDB" id="A0A087U492"/>
<reference evidence="6 7" key="1">
    <citation type="submission" date="2013-11" db="EMBL/GenBank/DDBJ databases">
        <title>Genome sequencing of Stegodyphus mimosarum.</title>
        <authorList>
            <person name="Bechsgaard J."/>
        </authorList>
    </citation>
    <scope>NUCLEOTIDE SEQUENCE [LARGE SCALE GENOMIC DNA]</scope>
</reference>
<dbReference type="Pfam" id="PF06468">
    <property type="entry name" value="Spond_N"/>
    <property type="match status" value="1"/>
</dbReference>